<proteinExistence type="predicted"/>
<reference evidence="2 3" key="1">
    <citation type="submission" date="2015-01" db="EMBL/GenBank/DDBJ databases">
        <title>The Genome Sequence of Exophiala xenobiotica CBS118157.</title>
        <authorList>
            <consortium name="The Broad Institute Genomics Platform"/>
            <person name="Cuomo C."/>
            <person name="de Hoog S."/>
            <person name="Gorbushina A."/>
            <person name="Stielow B."/>
            <person name="Teixiera M."/>
            <person name="Abouelleil A."/>
            <person name="Chapman S.B."/>
            <person name="Priest M."/>
            <person name="Young S.K."/>
            <person name="Wortman J."/>
            <person name="Nusbaum C."/>
            <person name="Birren B."/>
        </authorList>
    </citation>
    <scope>NUCLEOTIDE SEQUENCE [LARGE SCALE GENOMIC DNA]</scope>
    <source>
        <strain evidence="2 3">CBS 118157</strain>
    </source>
</reference>
<dbReference type="RefSeq" id="XP_013319333.1">
    <property type="nucleotide sequence ID" value="XM_013463879.1"/>
</dbReference>
<protein>
    <submittedName>
        <fullName evidence="2">Uncharacterized protein</fullName>
    </submittedName>
</protein>
<keyword evidence="3" id="KW-1185">Reference proteome</keyword>
<feature type="region of interest" description="Disordered" evidence="1">
    <location>
        <begin position="80"/>
        <end position="103"/>
    </location>
</feature>
<dbReference type="Proteomes" id="UP000054342">
    <property type="component" value="Unassembled WGS sequence"/>
</dbReference>
<feature type="compositionally biased region" description="Basic and acidic residues" evidence="1">
    <location>
        <begin position="84"/>
        <end position="103"/>
    </location>
</feature>
<dbReference type="HOGENOM" id="CLU_2263766_0_0_1"/>
<evidence type="ECO:0000256" key="1">
    <source>
        <dbReference type="SAM" id="MobiDB-lite"/>
    </source>
</evidence>
<dbReference type="EMBL" id="KN847318">
    <property type="protein sequence ID" value="KIW58749.1"/>
    <property type="molecule type" value="Genomic_DNA"/>
</dbReference>
<dbReference type="GeneID" id="25325155"/>
<evidence type="ECO:0000313" key="2">
    <source>
        <dbReference type="EMBL" id="KIW58749.1"/>
    </source>
</evidence>
<gene>
    <name evidence="2" type="ORF">PV05_03247</name>
</gene>
<accession>A0A0D2FF48</accession>
<sequence>MRTEEHSSEEDFSEEEDALTPLRSQILGCLDGIHSAGSFATSDHNVEHIHPGLTVKDIGPIRLPLSSEDAKALIRVSNQAPFGNRRDSEEDLGDQRERAVIRE</sequence>
<dbReference type="OrthoDB" id="27483at2759"/>
<dbReference type="AlphaFoldDB" id="A0A0D2FF48"/>
<evidence type="ECO:0000313" key="3">
    <source>
        <dbReference type="Proteomes" id="UP000054342"/>
    </source>
</evidence>
<name>A0A0D2FF48_9EURO</name>
<organism evidence="2 3">
    <name type="scientific">Exophiala xenobiotica</name>
    <dbReference type="NCBI Taxonomy" id="348802"/>
    <lineage>
        <taxon>Eukaryota</taxon>
        <taxon>Fungi</taxon>
        <taxon>Dikarya</taxon>
        <taxon>Ascomycota</taxon>
        <taxon>Pezizomycotina</taxon>
        <taxon>Eurotiomycetes</taxon>
        <taxon>Chaetothyriomycetidae</taxon>
        <taxon>Chaetothyriales</taxon>
        <taxon>Herpotrichiellaceae</taxon>
        <taxon>Exophiala</taxon>
    </lineage>
</organism>